<gene>
    <name evidence="9" type="ORF">METZ01_LOCUS296214</name>
</gene>
<keyword evidence="3" id="KW-1003">Cell membrane</keyword>
<sequence>LSPIVGKFSLNITITIIGLVTLIPYGFMVTSSLKSTAEIMAWPPIIWSKNPNWDNVTNLFTEFPANLWIFNSFIVAIAVTLLTVFLCTLAGYAFAKYSFKGKNKLFIFMVATAMIPFPIIMIPLYVLVGRMGMNDTLLGLIIPFVAPAIGIFMMRQFITAVPDELIQAARADGAGEFRIFWQIVVPLVWPGIATLSIITYVHSWNSFLWPLIILRDDLNYTIPLGMTEVFALSIGQEPQYGQAMAFATLTTIPIIFVFSFVQKYYIAGLSAGAVKG</sequence>
<keyword evidence="2" id="KW-0813">Transport</keyword>
<dbReference type="SUPFAM" id="SSF161098">
    <property type="entry name" value="MetI-like"/>
    <property type="match status" value="1"/>
</dbReference>
<reference evidence="9" key="1">
    <citation type="submission" date="2018-05" db="EMBL/GenBank/DDBJ databases">
        <authorList>
            <person name="Lanie J.A."/>
            <person name="Ng W.-L."/>
            <person name="Kazmierczak K.M."/>
            <person name="Andrzejewski T.M."/>
            <person name="Davidsen T.M."/>
            <person name="Wayne K.J."/>
            <person name="Tettelin H."/>
            <person name="Glass J.I."/>
            <person name="Rusch D."/>
            <person name="Podicherti R."/>
            <person name="Tsui H.-C.T."/>
            <person name="Winkler M.E."/>
        </authorList>
    </citation>
    <scope>NUCLEOTIDE SEQUENCE</scope>
</reference>
<keyword evidence="6 7" id="KW-0472">Membrane</keyword>
<evidence type="ECO:0000256" key="3">
    <source>
        <dbReference type="ARBA" id="ARBA00022475"/>
    </source>
</evidence>
<protein>
    <recommendedName>
        <fullName evidence="8">ABC transmembrane type-1 domain-containing protein</fullName>
    </recommendedName>
</protein>
<feature type="transmembrane region" description="Helical" evidence="7">
    <location>
        <begin position="12"/>
        <end position="33"/>
    </location>
</feature>
<dbReference type="PANTHER" id="PTHR43744:SF12">
    <property type="entry name" value="ABC TRANSPORTER PERMEASE PROTEIN MG189-RELATED"/>
    <property type="match status" value="1"/>
</dbReference>
<evidence type="ECO:0000256" key="5">
    <source>
        <dbReference type="ARBA" id="ARBA00022989"/>
    </source>
</evidence>
<dbReference type="PANTHER" id="PTHR43744">
    <property type="entry name" value="ABC TRANSPORTER PERMEASE PROTEIN MG189-RELATED-RELATED"/>
    <property type="match status" value="1"/>
</dbReference>
<feature type="non-terminal residue" evidence="9">
    <location>
        <position position="1"/>
    </location>
</feature>
<name>A0A382M3S0_9ZZZZ</name>
<evidence type="ECO:0000256" key="1">
    <source>
        <dbReference type="ARBA" id="ARBA00004651"/>
    </source>
</evidence>
<dbReference type="InterPro" id="IPR000515">
    <property type="entry name" value="MetI-like"/>
</dbReference>
<evidence type="ECO:0000259" key="8">
    <source>
        <dbReference type="PROSITE" id="PS50928"/>
    </source>
</evidence>
<evidence type="ECO:0000256" key="2">
    <source>
        <dbReference type="ARBA" id="ARBA00022448"/>
    </source>
</evidence>
<feature type="transmembrane region" description="Helical" evidence="7">
    <location>
        <begin position="240"/>
        <end position="261"/>
    </location>
</feature>
<feature type="transmembrane region" description="Helical" evidence="7">
    <location>
        <begin position="105"/>
        <end position="125"/>
    </location>
</feature>
<feature type="transmembrane region" description="Helical" evidence="7">
    <location>
        <begin position="179"/>
        <end position="201"/>
    </location>
</feature>
<dbReference type="GO" id="GO:0055085">
    <property type="term" value="P:transmembrane transport"/>
    <property type="evidence" value="ECO:0007669"/>
    <property type="project" value="InterPro"/>
</dbReference>
<evidence type="ECO:0000256" key="7">
    <source>
        <dbReference type="SAM" id="Phobius"/>
    </source>
</evidence>
<dbReference type="Pfam" id="PF00528">
    <property type="entry name" value="BPD_transp_1"/>
    <property type="match status" value="1"/>
</dbReference>
<accession>A0A382M3S0</accession>
<evidence type="ECO:0000313" key="9">
    <source>
        <dbReference type="EMBL" id="SVC43360.1"/>
    </source>
</evidence>
<evidence type="ECO:0000256" key="4">
    <source>
        <dbReference type="ARBA" id="ARBA00022692"/>
    </source>
</evidence>
<dbReference type="CDD" id="cd06261">
    <property type="entry name" value="TM_PBP2"/>
    <property type="match status" value="1"/>
</dbReference>
<feature type="transmembrane region" description="Helical" evidence="7">
    <location>
        <begin position="137"/>
        <end position="158"/>
    </location>
</feature>
<dbReference type="InterPro" id="IPR035906">
    <property type="entry name" value="MetI-like_sf"/>
</dbReference>
<dbReference type="PROSITE" id="PS50928">
    <property type="entry name" value="ABC_TM1"/>
    <property type="match status" value="1"/>
</dbReference>
<evidence type="ECO:0000256" key="6">
    <source>
        <dbReference type="ARBA" id="ARBA00023136"/>
    </source>
</evidence>
<dbReference type="AlphaFoldDB" id="A0A382M3S0"/>
<dbReference type="EMBL" id="UINC01090967">
    <property type="protein sequence ID" value="SVC43360.1"/>
    <property type="molecule type" value="Genomic_DNA"/>
</dbReference>
<comment type="subcellular location">
    <subcellularLocation>
        <location evidence="1">Cell membrane</location>
        <topology evidence="1">Multi-pass membrane protein</topology>
    </subcellularLocation>
</comment>
<dbReference type="Gene3D" id="1.10.3720.10">
    <property type="entry name" value="MetI-like"/>
    <property type="match status" value="1"/>
</dbReference>
<feature type="transmembrane region" description="Helical" evidence="7">
    <location>
        <begin position="68"/>
        <end position="93"/>
    </location>
</feature>
<dbReference type="GO" id="GO:0005886">
    <property type="term" value="C:plasma membrane"/>
    <property type="evidence" value="ECO:0007669"/>
    <property type="project" value="UniProtKB-SubCell"/>
</dbReference>
<keyword evidence="5 7" id="KW-1133">Transmembrane helix</keyword>
<proteinExistence type="predicted"/>
<keyword evidence="4 7" id="KW-0812">Transmembrane</keyword>
<feature type="domain" description="ABC transmembrane type-1" evidence="8">
    <location>
        <begin position="69"/>
        <end position="261"/>
    </location>
</feature>
<organism evidence="9">
    <name type="scientific">marine metagenome</name>
    <dbReference type="NCBI Taxonomy" id="408172"/>
    <lineage>
        <taxon>unclassified sequences</taxon>
        <taxon>metagenomes</taxon>
        <taxon>ecological metagenomes</taxon>
    </lineage>
</organism>